<sequence length="194" mass="21531">MPRSGMCSNDNYNKRRWAGQLSVQFPQPQLHNLHCNLQQPCEAELASHELPLPDHWDIPKKSANHPLLSGISRFLFRALCIVSVARPSLEHHWGSKKSEEGWVEHKTRIVSAITNGNVVAGLTLATSSVFLTTTPPLTSLVGYTVVASYILLLGSFAHSLGSLLIGIAVVTIYDSCDRIWAKDVRIFRYTSLIL</sequence>
<proteinExistence type="predicted"/>
<name>A0ACB8BAR5_9AGAM</name>
<evidence type="ECO:0000313" key="1">
    <source>
        <dbReference type="EMBL" id="KAH7922569.1"/>
    </source>
</evidence>
<dbReference type="EMBL" id="MU266480">
    <property type="protein sequence ID" value="KAH7922569.1"/>
    <property type="molecule type" value="Genomic_DNA"/>
</dbReference>
<keyword evidence="2" id="KW-1185">Reference proteome</keyword>
<dbReference type="Proteomes" id="UP000790709">
    <property type="component" value="Unassembled WGS sequence"/>
</dbReference>
<evidence type="ECO:0000313" key="2">
    <source>
        <dbReference type="Proteomes" id="UP000790709"/>
    </source>
</evidence>
<reference evidence="1" key="1">
    <citation type="journal article" date="2021" name="New Phytol.">
        <title>Evolutionary innovations through gain and loss of genes in the ectomycorrhizal Boletales.</title>
        <authorList>
            <person name="Wu G."/>
            <person name="Miyauchi S."/>
            <person name="Morin E."/>
            <person name="Kuo A."/>
            <person name="Drula E."/>
            <person name="Varga T."/>
            <person name="Kohler A."/>
            <person name="Feng B."/>
            <person name="Cao Y."/>
            <person name="Lipzen A."/>
            <person name="Daum C."/>
            <person name="Hundley H."/>
            <person name="Pangilinan J."/>
            <person name="Johnson J."/>
            <person name="Barry K."/>
            <person name="LaButti K."/>
            <person name="Ng V."/>
            <person name="Ahrendt S."/>
            <person name="Min B."/>
            <person name="Choi I.G."/>
            <person name="Park H."/>
            <person name="Plett J.M."/>
            <person name="Magnuson J."/>
            <person name="Spatafora J.W."/>
            <person name="Nagy L.G."/>
            <person name="Henrissat B."/>
            <person name="Grigoriev I.V."/>
            <person name="Yang Z.L."/>
            <person name="Xu J."/>
            <person name="Martin F.M."/>
        </authorList>
    </citation>
    <scope>NUCLEOTIDE SEQUENCE</scope>
    <source>
        <strain evidence="1">KUC20120723A-06</strain>
    </source>
</reference>
<protein>
    <submittedName>
        <fullName evidence="1">Uncharacterized protein</fullName>
    </submittedName>
</protein>
<gene>
    <name evidence="1" type="ORF">BV22DRAFT_1037342</name>
</gene>
<comment type="caution">
    <text evidence="1">The sequence shown here is derived from an EMBL/GenBank/DDBJ whole genome shotgun (WGS) entry which is preliminary data.</text>
</comment>
<accession>A0ACB8BAR5</accession>
<organism evidence="1 2">
    <name type="scientific">Leucogyrophana mollusca</name>
    <dbReference type="NCBI Taxonomy" id="85980"/>
    <lineage>
        <taxon>Eukaryota</taxon>
        <taxon>Fungi</taxon>
        <taxon>Dikarya</taxon>
        <taxon>Basidiomycota</taxon>
        <taxon>Agaricomycotina</taxon>
        <taxon>Agaricomycetes</taxon>
        <taxon>Agaricomycetidae</taxon>
        <taxon>Boletales</taxon>
        <taxon>Boletales incertae sedis</taxon>
        <taxon>Leucogyrophana</taxon>
    </lineage>
</organism>